<organism evidence="5 6">
    <name type="scientific">Symbiodinium natans</name>
    <dbReference type="NCBI Taxonomy" id="878477"/>
    <lineage>
        <taxon>Eukaryota</taxon>
        <taxon>Sar</taxon>
        <taxon>Alveolata</taxon>
        <taxon>Dinophyceae</taxon>
        <taxon>Suessiales</taxon>
        <taxon>Symbiodiniaceae</taxon>
        <taxon>Symbiodinium</taxon>
    </lineage>
</organism>
<dbReference type="PANTHER" id="PTHR24198:SF165">
    <property type="entry name" value="ANKYRIN REPEAT-CONTAINING PROTEIN-RELATED"/>
    <property type="match status" value="1"/>
</dbReference>
<dbReference type="Pfam" id="PF12796">
    <property type="entry name" value="Ank_2"/>
    <property type="match status" value="1"/>
</dbReference>
<evidence type="ECO:0000256" key="1">
    <source>
        <dbReference type="ARBA" id="ARBA00022737"/>
    </source>
</evidence>
<reference evidence="5" key="1">
    <citation type="submission" date="2021-02" db="EMBL/GenBank/DDBJ databases">
        <authorList>
            <person name="Dougan E. K."/>
            <person name="Rhodes N."/>
            <person name="Thang M."/>
            <person name="Chan C."/>
        </authorList>
    </citation>
    <scope>NUCLEOTIDE SEQUENCE</scope>
</reference>
<evidence type="ECO:0000256" key="3">
    <source>
        <dbReference type="PROSITE-ProRule" id="PRU00023"/>
    </source>
</evidence>
<keyword evidence="1" id="KW-0677">Repeat</keyword>
<dbReference type="InterPro" id="IPR011009">
    <property type="entry name" value="Kinase-like_dom_sf"/>
</dbReference>
<dbReference type="SMART" id="SM00248">
    <property type="entry name" value="ANK"/>
    <property type="match status" value="3"/>
</dbReference>
<accession>A0A812STB1</accession>
<keyword evidence="6" id="KW-1185">Reference proteome</keyword>
<dbReference type="InterPro" id="IPR002110">
    <property type="entry name" value="Ankyrin_rpt"/>
</dbReference>
<feature type="compositionally biased region" description="Basic and acidic residues" evidence="4">
    <location>
        <begin position="1992"/>
        <end position="2002"/>
    </location>
</feature>
<dbReference type="Gene3D" id="3.40.190.10">
    <property type="entry name" value="Periplasmic binding protein-like II"/>
    <property type="match status" value="2"/>
</dbReference>
<feature type="repeat" description="ANK" evidence="3">
    <location>
        <begin position="1257"/>
        <end position="1289"/>
    </location>
</feature>
<keyword evidence="2 3" id="KW-0040">ANK repeat</keyword>
<feature type="compositionally biased region" description="Basic and acidic residues" evidence="4">
    <location>
        <begin position="615"/>
        <end position="632"/>
    </location>
</feature>
<comment type="caution">
    <text evidence="5">The sequence shown here is derived from an EMBL/GenBank/DDBJ whole genome shotgun (WGS) entry which is preliminary data.</text>
</comment>
<dbReference type="PANTHER" id="PTHR24198">
    <property type="entry name" value="ANKYRIN REPEAT AND PROTEIN KINASE DOMAIN-CONTAINING PROTEIN"/>
    <property type="match status" value="1"/>
</dbReference>
<dbReference type="Gene3D" id="1.25.40.20">
    <property type="entry name" value="Ankyrin repeat-containing domain"/>
    <property type="match status" value="1"/>
</dbReference>
<protein>
    <submittedName>
        <fullName evidence="5">Uncharacterized protein</fullName>
    </submittedName>
</protein>
<dbReference type="SUPFAM" id="SSF56112">
    <property type="entry name" value="Protein kinase-like (PK-like)"/>
    <property type="match status" value="1"/>
</dbReference>
<feature type="region of interest" description="Disordered" evidence="4">
    <location>
        <begin position="615"/>
        <end position="638"/>
    </location>
</feature>
<dbReference type="SUPFAM" id="SSF48403">
    <property type="entry name" value="Ankyrin repeat"/>
    <property type="match status" value="1"/>
</dbReference>
<evidence type="ECO:0000313" key="6">
    <source>
        <dbReference type="Proteomes" id="UP000604046"/>
    </source>
</evidence>
<evidence type="ECO:0000256" key="2">
    <source>
        <dbReference type="ARBA" id="ARBA00023043"/>
    </source>
</evidence>
<dbReference type="OrthoDB" id="195446at2759"/>
<dbReference type="Proteomes" id="UP000604046">
    <property type="component" value="Unassembled WGS sequence"/>
</dbReference>
<evidence type="ECO:0000313" key="5">
    <source>
        <dbReference type="EMBL" id="CAE7491418.1"/>
    </source>
</evidence>
<feature type="region of interest" description="Disordered" evidence="4">
    <location>
        <begin position="1988"/>
        <end position="2010"/>
    </location>
</feature>
<dbReference type="InterPro" id="IPR036770">
    <property type="entry name" value="Ankyrin_rpt-contain_sf"/>
</dbReference>
<sequence length="2010" mass="222593">MGGTKEIDLEVDAAKVSAAAEQGYFLVDDDDMQQTSAEIENHEMVGDVDLLTEAQQKSFFMLKESSKYPIFKVKRVSLSFSGASVFFMTPMRDGNVPMPASVLKFDSKECIEDEMEKTNKYRMLFGSTTPQVKDYVLVDTKDPSSVMQIDLCGGVFGLPEFAKAPPVHTFASILEEELKEVSMSVDIIPIINEALERRMYHFTMSDRKVSTLSLADSYKIVRFVGHGILNRAKEGAKRAAKSPALAAGFQNPVEVDDLDPEGKIIQELCGRKQTVRDMFQKFSGMESKLSEHFKRPVVVGLCHNDLHGGNLLVDSQGLVWLIDFATVESGKHVLMDLSKFLSACAFMYLQDSVNEKGIQAIAKILFTTPDATTDLPSALMDEVKDDPVARLFYQIMVRIRHCMCLYESGPGSPGNDGSPFAIALSAWSARMQSYSEPSLHQKTRALYWAVAGVQRLLWQMKEDIGPTASKWIEESLGTWEGQKGRRLSTSAAQDRSPAPAYEFELEFQTYCAQAGASEAWTTDILTREKVNVTEHCVELALKFVGSLNTRLILLPDKAKTLWTKITKVYKQFAPDLLTLELFCGRTLVVGDGGTGKSVLTKQLLAEVAQMEVGTIHERADAERKGPRDEGRATKSKPVPRAPYQVMVPLRVPLVDLARQLQESPDMGVDPDVLNDLLAVWMARKYGGDSTLVQLITQVRQASHEAADEEEAGVADNNDILGLFVLLDGLDEAAAERTNILLFITSLLEAEPCHFPLLTARPGVLGFAEKEKLAANGFIGCLMSKLPIKSSVQIATSILQRSKESEERTQRMLAIIENPAYAGLTGNPMCLTLLTHVLRKSLKEESSQPVVLTRTDMYQRALKLMLHQADAAKFMSRDGEADLKTVRQLEMLKGPKSRMFLQAIAWQEHCTRQRSFTLEEAEAICTDKDIFEAFRDSISGGRLPAFTVTDGAKGQEIQLAHLSFQELLASEYATAVLQHTSKSQHFNSYFNFLSSSSVAAQSRDRFAENWWLTVWLNVAEMLEEECFQAFCQYIGSDERAKLKAGRICYHFLEGDQISSTADPHQPKDIPFNLKSLRLTWLDEQARLVKLETFAPTTLKPGMWPFSDVDCALAEPMPVEMAHWFCEGVGTLACFCADNSSWRLLKALLKTGMHHCVCNKTCESVQSRCLANPDWTGVKLLAEMKADINFLQPDCLGRQKMRASARFEHPEAVAVQAPSPASLQLDDAKDDFTAPFREACAGTLQVTPELDCNLLHPSSGITLLMCAAASGNPDLVASLLQSRSNVKSRSSENCTALHFAVDCAWGNGANACVRLLLEARADPNARSGVTSTARTCTMGTGLMAGCMPALAGDMDKLDLLVEHGYDATMKSDMELSCLAWASIASSQKADRMIQRLLDLKCSYSDSLNSDQNKKCRVSKQQLFGANLINGIRLTVPRSVWEWVVSRFHVTDVFLQQLMKEVPVNHRVFKHNFPIISRTIALGVRHDVPMLEAVCNHIPLLTGDPSGIKLALANGLDLCQHHLVWDVSTCIKRKFLSLIMFPPKIPLYFELSSKTPPTADFFFTAWNHVFHDLPIDEKLWPYDLRCFVNLVKTGGESACANAWQDWKMARKFAAEKSPVNICNIISFKPEVAKLFNKDLQSQVFDMILGSRWLKQQKVFEELKDVALRTFFYGAAILPTSAFHVKPRLRVGCAIGIAAAPIQFALANQLNVDELAFHLHWVKCPPDADAVLAMLGAGLLDLAILQTEDVVQAVSLGSSLRICGTYTSSPRRFGLYVSSLKAQEAPGEVLRSPCGVLHNCVGAQLALHMLGQHRDWQALGGLYLRPFSSLEAAKSAIASGRVEMVLWEKYLAYDCVASGEWVEVWQAELPWSSSLFTATKDATYAKAQSVQRFIDWARQSAEDFLEAESAEDVAQLLASTYRLVGVSVIVWLSSVSWACRCQVRRSDLKTALASLTKAGLLRNSSPPEPPVRSLAKGFCDLLEEGEMFGDMCRGTPDSREAGRQDLTDGPVPAG</sequence>
<evidence type="ECO:0000256" key="4">
    <source>
        <dbReference type="SAM" id="MobiDB-lite"/>
    </source>
</evidence>
<gene>
    <name evidence="5" type="ORF">SNAT2548_LOCUS27546</name>
</gene>
<proteinExistence type="predicted"/>
<name>A0A812STB1_9DINO</name>
<dbReference type="EMBL" id="CAJNDS010002477">
    <property type="protein sequence ID" value="CAE7491418.1"/>
    <property type="molecule type" value="Genomic_DNA"/>
</dbReference>
<dbReference type="PROSITE" id="PS50088">
    <property type="entry name" value="ANK_REPEAT"/>
    <property type="match status" value="1"/>
</dbReference>
<dbReference type="Gene3D" id="3.90.1200.10">
    <property type="match status" value="1"/>
</dbReference>